<dbReference type="InterPro" id="IPR036320">
    <property type="entry name" value="Glycosyl_Trfase_fam3_N_dom_sf"/>
</dbReference>
<keyword evidence="2" id="KW-0808">Transferase</keyword>
<name>A0ABY2YHZ2_9STRE</name>
<dbReference type="SUPFAM" id="SSF47648">
    <property type="entry name" value="Nucleoside phosphorylase/phosphoribosyltransferase N-terminal domain"/>
    <property type="match status" value="1"/>
</dbReference>
<evidence type="ECO:0000313" key="3">
    <source>
        <dbReference type="EMBL" id="TPE39976.1"/>
    </source>
</evidence>
<reference evidence="3 4" key="1">
    <citation type="submission" date="2019-06" db="EMBL/GenBank/DDBJ databases">
        <authorList>
            <person name="Xiao C."/>
            <person name="Li X."/>
            <person name="Sun Y."/>
            <person name="Liu D."/>
        </authorList>
    </citation>
    <scope>NUCLEOTIDE SEQUENCE [LARGE SCALE GENOMIC DNA]</scope>
    <source>
        <strain evidence="3 4">D19</strain>
    </source>
</reference>
<evidence type="ECO:0000256" key="2">
    <source>
        <dbReference type="ARBA" id="ARBA00022679"/>
    </source>
</evidence>
<sequence>MRAVDLIQKKRDGQELTSSEIEWLV</sequence>
<comment type="caution">
    <text evidence="3">The sequence shown here is derived from an EMBL/GenBank/DDBJ whole genome shotgun (WGS) entry which is preliminary data.</text>
</comment>
<dbReference type="EMBL" id="VFSH01000006">
    <property type="protein sequence ID" value="TPE39976.1"/>
    <property type="molecule type" value="Genomic_DNA"/>
</dbReference>
<proteinExistence type="predicted"/>
<organism evidence="3 4">
    <name type="scientific">Streptococcus shenyangsis</name>
    <dbReference type="NCBI Taxonomy" id="2589786"/>
    <lineage>
        <taxon>Bacteria</taxon>
        <taxon>Bacillati</taxon>
        <taxon>Bacillota</taxon>
        <taxon>Bacilli</taxon>
        <taxon>Lactobacillales</taxon>
        <taxon>Streptococcaceae</taxon>
        <taxon>Streptococcus</taxon>
    </lineage>
</organism>
<accession>A0ABY2YHZ2</accession>
<keyword evidence="1" id="KW-0328">Glycosyltransferase</keyword>
<evidence type="ECO:0008006" key="5">
    <source>
        <dbReference type="Google" id="ProtNLM"/>
    </source>
</evidence>
<evidence type="ECO:0000256" key="1">
    <source>
        <dbReference type="ARBA" id="ARBA00022676"/>
    </source>
</evidence>
<gene>
    <name evidence="3" type="ORF">FJR77_05975</name>
</gene>
<evidence type="ECO:0000313" key="4">
    <source>
        <dbReference type="Proteomes" id="UP000315907"/>
    </source>
</evidence>
<dbReference type="Gene3D" id="1.20.970.10">
    <property type="entry name" value="Transferase, Pyrimidine Nucleoside Phosphorylase, Chain C"/>
    <property type="match status" value="1"/>
</dbReference>
<protein>
    <recommendedName>
        <fullName evidence="5">Glycosyl transferase family 3 N-terminal domain-containing protein</fullName>
    </recommendedName>
</protein>
<keyword evidence="4" id="KW-1185">Reference proteome</keyword>
<dbReference type="Proteomes" id="UP000315907">
    <property type="component" value="Unassembled WGS sequence"/>
</dbReference>